<keyword evidence="2" id="KW-1003">Cell membrane</keyword>
<dbReference type="Pfam" id="PF02743">
    <property type="entry name" value="dCache_1"/>
    <property type="match status" value="1"/>
</dbReference>
<dbReference type="AlphaFoldDB" id="M8E162"/>
<sequence>MSDTMKNRRGFSVRSKLILSFALLLIIPSLAIGGFSFQSAKQNMEQEVLRGAQKDVELLSLLIHDTISPKISDVDYFSAHINKQDFAGDDSPLVRSRLDQYHSLHPELVSVYVGTDSGSMIQSPRKKLPDGYDPRTRPWYQQAMAQKGKAVITAPYIAATTGDMVVTITQSLRDGSGVVAVDLDLDNLKKLTSEIRIGDEGYATLIDQTGKYIVHPTEKSGSEADNSWVTALQKQATGFFSTTIEGQAADILFATNSLTGWKIAGIMYTHEIEQAVQPIWYRTLLVMALSIALGAILVYAIIRSITIPLNKMMQVAEKISQGDLTENVHIQTRDEFGRLGQTIQHMQDTLRELLQEVASSSEQVAAAAEQLTASAGQTSGATEQISLTMQDVASGVDKQAQSVEQASATIARLSERVHLVSENTERVSSLTAEASEQACSGEAVIQDAEQKMNDIHSAVRNLADVIQGLGDRSQEIGSILDVITGIAEQTNLLALNAAIEAARAGEQGRGFAVVADEVRKLAEQSAQSATQISRLIAAVMDETSQALQSMAQTTSGVEEGLAAVSKAGRSFAHIEQSVQTVDQSMQEVTGAMQQIADAAEQLVSAMKTITSSAEIAASRTQEASAASEEQLASIEEIASSATSLSQMADRLQTLVGRFKL</sequence>
<dbReference type="GO" id="GO:0005886">
    <property type="term" value="C:plasma membrane"/>
    <property type="evidence" value="ECO:0007669"/>
    <property type="project" value="UniProtKB-SubCell"/>
</dbReference>
<dbReference type="PANTHER" id="PTHR32089:SF114">
    <property type="entry name" value="METHYL-ACCEPTING CHEMOTAXIS PROTEIN MCPB"/>
    <property type="match status" value="1"/>
</dbReference>
<dbReference type="PATRIC" id="fig|1300222.3.peg.1977"/>
<evidence type="ECO:0000259" key="14">
    <source>
        <dbReference type="PROSITE" id="PS50885"/>
    </source>
</evidence>
<gene>
    <name evidence="15" type="ORF">I532_09562</name>
</gene>
<comment type="subcellular location">
    <subcellularLocation>
        <location evidence="1">Cell membrane</location>
        <topology evidence="1">Multi-pass membrane protein</topology>
    </subcellularLocation>
</comment>
<reference evidence="15 16" key="1">
    <citation type="submission" date="2013-03" db="EMBL/GenBank/DDBJ databases">
        <title>Assembly of a new bacterial strain Brevibacillus borstelensis AK1.</title>
        <authorList>
            <person name="Rajan I."/>
            <person name="PoliReddy D."/>
            <person name="Sugumar T."/>
            <person name="Rathinam K."/>
            <person name="Alqarawi S."/>
            <person name="Khalil A.B."/>
            <person name="Sivakumar N."/>
        </authorList>
    </citation>
    <scope>NUCLEOTIDE SEQUENCE [LARGE SCALE GENOMIC DNA]</scope>
    <source>
        <strain evidence="15 16">AK1</strain>
    </source>
</reference>
<dbReference type="Proteomes" id="UP000012081">
    <property type="component" value="Unassembled WGS sequence"/>
</dbReference>
<dbReference type="Gene3D" id="1.10.287.950">
    <property type="entry name" value="Methyl-accepting chemotaxis protein"/>
    <property type="match status" value="1"/>
</dbReference>
<organism evidence="15 16">
    <name type="scientific">Brevibacillus borstelensis AK1</name>
    <dbReference type="NCBI Taxonomy" id="1300222"/>
    <lineage>
        <taxon>Bacteria</taxon>
        <taxon>Bacillati</taxon>
        <taxon>Bacillota</taxon>
        <taxon>Bacilli</taxon>
        <taxon>Bacillales</taxon>
        <taxon>Paenibacillaceae</taxon>
        <taxon>Brevibacillus</taxon>
    </lineage>
</organism>
<feature type="domain" description="Methyl-accepting transducer" evidence="13">
    <location>
        <begin position="374"/>
        <end position="610"/>
    </location>
</feature>
<dbReference type="SUPFAM" id="SSF103190">
    <property type="entry name" value="Sensory domain-like"/>
    <property type="match status" value="1"/>
</dbReference>
<comment type="similarity">
    <text evidence="9">Belongs to the methyl-accepting chemotaxis (MCP) protein family.</text>
</comment>
<dbReference type="RefSeq" id="WP_003387874.1">
    <property type="nucleotide sequence ID" value="NZ_APBN01000003.1"/>
</dbReference>
<dbReference type="STRING" id="1300222.I532_09562"/>
<accession>M8E162</accession>
<evidence type="ECO:0000313" key="16">
    <source>
        <dbReference type="Proteomes" id="UP000012081"/>
    </source>
</evidence>
<dbReference type="PROSITE" id="PS50885">
    <property type="entry name" value="HAMP"/>
    <property type="match status" value="1"/>
</dbReference>
<dbReference type="GeneID" id="89501029"/>
<comment type="caution">
    <text evidence="15">The sequence shown here is derived from an EMBL/GenBank/DDBJ whole genome shotgun (WGS) entry which is preliminary data.</text>
</comment>
<dbReference type="InterPro" id="IPR003660">
    <property type="entry name" value="HAMP_dom"/>
</dbReference>
<keyword evidence="8 10" id="KW-0807">Transducer</keyword>
<evidence type="ECO:0000313" key="15">
    <source>
        <dbReference type="EMBL" id="EMT53016.1"/>
    </source>
</evidence>
<feature type="transmembrane region" description="Helical" evidence="12">
    <location>
        <begin position="279"/>
        <end position="302"/>
    </location>
</feature>
<name>M8E162_9BACL</name>
<dbReference type="SMART" id="SM00304">
    <property type="entry name" value="HAMP"/>
    <property type="match status" value="2"/>
</dbReference>
<evidence type="ECO:0000256" key="7">
    <source>
        <dbReference type="ARBA" id="ARBA00023136"/>
    </source>
</evidence>
<dbReference type="InterPro" id="IPR029151">
    <property type="entry name" value="Sensor-like_sf"/>
</dbReference>
<evidence type="ECO:0000256" key="1">
    <source>
        <dbReference type="ARBA" id="ARBA00004651"/>
    </source>
</evidence>
<evidence type="ECO:0000256" key="10">
    <source>
        <dbReference type="PROSITE-ProRule" id="PRU00284"/>
    </source>
</evidence>
<protein>
    <submittedName>
        <fullName evidence="15">Methyl-accepting chemotaxis sensory transducer with Cache sensor</fullName>
    </submittedName>
</protein>
<feature type="coiled-coil region" evidence="11">
    <location>
        <begin position="343"/>
        <end position="370"/>
    </location>
</feature>
<evidence type="ECO:0000259" key="13">
    <source>
        <dbReference type="PROSITE" id="PS50111"/>
    </source>
</evidence>
<dbReference type="CDD" id="cd12912">
    <property type="entry name" value="PDC2_MCP_like"/>
    <property type="match status" value="1"/>
</dbReference>
<evidence type="ECO:0000256" key="11">
    <source>
        <dbReference type="SAM" id="Coils"/>
    </source>
</evidence>
<keyword evidence="5 12" id="KW-0812">Transmembrane</keyword>
<dbReference type="SMART" id="SM00283">
    <property type="entry name" value="MA"/>
    <property type="match status" value="1"/>
</dbReference>
<keyword evidence="6 12" id="KW-1133">Transmembrane helix</keyword>
<dbReference type="PROSITE" id="PS50111">
    <property type="entry name" value="CHEMOTAXIS_TRANSDUC_2"/>
    <property type="match status" value="1"/>
</dbReference>
<evidence type="ECO:0000256" key="9">
    <source>
        <dbReference type="ARBA" id="ARBA00029447"/>
    </source>
</evidence>
<dbReference type="EMBL" id="APBN01000003">
    <property type="protein sequence ID" value="EMT53016.1"/>
    <property type="molecule type" value="Genomic_DNA"/>
</dbReference>
<evidence type="ECO:0000256" key="8">
    <source>
        <dbReference type="ARBA" id="ARBA00023224"/>
    </source>
</evidence>
<dbReference type="GO" id="GO:0006935">
    <property type="term" value="P:chemotaxis"/>
    <property type="evidence" value="ECO:0007669"/>
    <property type="project" value="UniProtKB-KW"/>
</dbReference>
<feature type="domain" description="HAMP" evidence="14">
    <location>
        <begin position="303"/>
        <end position="355"/>
    </location>
</feature>
<evidence type="ECO:0000256" key="5">
    <source>
        <dbReference type="ARBA" id="ARBA00022692"/>
    </source>
</evidence>
<dbReference type="Pfam" id="PF00015">
    <property type="entry name" value="MCPsignal"/>
    <property type="match status" value="1"/>
</dbReference>
<dbReference type="CDD" id="cd12913">
    <property type="entry name" value="PDC1_MCP_like"/>
    <property type="match status" value="1"/>
</dbReference>
<keyword evidence="4" id="KW-0145">Chemotaxis</keyword>
<evidence type="ECO:0000256" key="12">
    <source>
        <dbReference type="SAM" id="Phobius"/>
    </source>
</evidence>
<dbReference type="SUPFAM" id="SSF58104">
    <property type="entry name" value="Methyl-accepting chemotaxis protein (MCP) signaling domain"/>
    <property type="match status" value="1"/>
</dbReference>
<proteinExistence type="inferred from homology"/>
<evidence type="ECO:0000256" key="2">
    <source>
        <dbReference type="ARBA" id="ARBA00022475"/>
    </source>
</evidence>
<dbReference type="CDD" id="cd11386">
    <property type="entry name" value="MCP_signal"/>
    <property type="match status" value="1"/>
</dbReference>
<evidence type="ECO:0000256" key="4">
    <source>
        <dbReference type="ARBA" id="ARBA00022500"/>
    </source>
</evidence>
<keyword evidence="11" id="KW-0175">Coiled coil</keyword>
<dbReference type="InterPro" id="IPR004089">
    <property type="entry name" value="MCPsignal_dom"/>
</dbReference>
<dbReference type="CDD" id="cd06225">
    <property type="entry name" value="HAMP"/>
    <property type="match status" value="1"/>
</dbReference>
<keyword evidence="7 12" id="KW-0472">Membrane</keyword>
<evidence type="ECO:0000256" key="6">
    <source>
        <dbReference type="ARBA" id="ARBA00022989"/>
    </source>
</evidence>
<dbReference type="PANTHER" id="PTHR32089">
    <property type="entry name" value="METHYL-ACCEPTING CHEMOTAXIS PROTEIN MCPB"/>
    <property type="match status" value="1"/>
</dbReference>
<keyword evidence="16" id="KW-1185">Reference proteome</keyword>
<dbReference type="Gene3D" id="1.10.8.500">
    <property type="entry name" value="HAMP domain in histidine kinase"/>
    <property type="match status" value="1"/>
</dbReference>
<dbReference type="Pfam" id="PF00672">
    <property type="entry name" value="HAMP"/>
    <property type="match status" value="1"/>
</dbReference>
<evidence type="ECO:0000256" key="3">
    <source>
        <dbReference type="ARBA" id="ARBA00022481"/>
    </source>
</evidence>
<dbReference type="InterPro" id="IPR033479">
    <property type="entry name" value="dCache_1"/>
</dbReference>
<dbReference type="GO" id="GO:0007165">
    <property type="term" value="P:signal transduction"/>
    <property type="evidence" value="ECO:0007669"/>
    <property type="project" value="UniProtKB-KW"/>
</dbReference>
<keyword evidence="3" id="KW-0488">Methylation</keyword>
<dbReference type="OrthoDB" id="243053at2"/>
<dbReference type="Gene3D" id="3.30.450.20">
    <property type="entry name" value="PAS domain"/>
    <property type="match status" value="2"/>
</dbReference>